<dbReference type="PANTHER" id="PTHR30336:SF4">
    <property type="entry name" value="ENVELOPE BIOGENESIS FACTOR ELYC"/>
    <property type="match status" value="1"/>
</dbReference>
<dbReference type="InterPro" id="IPR014729">
    <property type="entry name" value="Rossmann-like_a/b/a_fold"/>
</dbReference>
<keyword evidence="4" id="KW-1185">Reference proteome</keyword>
<evidence type="ECO:0000313" key="3">
    <source>
        <dbReference type="EMBL" id="NIX77790.1"/>
    </source>
</evidence>
<keyword evidence="1" id="KW-0812">Transmembrane</keyword>
<accession>A0ABX0VGA8</accession>
<feature type="domain" description="DUF218" evidence="2">
    <location>
        <begin position="82"/>
        <end position="247"/>
    </location>
</feature>
<dbReference type="Proteomes" id="UP000707352">
    <property type="component" value="Unassembled WGS sequence"/>
</dbReference>
<evidence type="ECO:0000256" key="1">
    <source>
        <dbReference type="SAM" id="Phobius"/>
    </source>
</evidence>
<dbReference type="InterPro" id="IPR051599">
    <property type="entry name" value="Cell_Envelope_Assoc"/>
</dbReference>
<keyword evidence="1" id="KW-1133">Transmembrane helix</keyword>
<dbReference type="CDD" id="cd06259">
    <property type="entry name" value="YdcF-like"/>
    <property type="match status" value="1"/>
</dbReference>
<reference evidence="3 4" key="1">
    <citation type="submission" date="2020-03" db="EMBL/GenBank/DDBJ databases">
        <title>The genome sequence of Microvirga sp. c23x22.</title>
        <authorList>
            <person name="Zhang X."/>
        </authorList>
    </citation>
    <scope>NUCLEOTIDE SEQUENCE [LARGE SCALE GENOMIC DNA]</scope>
    <source>
        <strain evidence="4">c23x22</strain>
    </source>
</reference>
<evidence type="ECO:0000313" key="4">
    <source>
        <dbReference type="Proteomes" id="UP000707352"/>
    </source>
</evidence>
<gene>
    <name evidence="3" type="ORF">HB375_14405</name>
</gene>
<organism evidence="3 4">
    <name type="scientific">Microvirga terricola</name>
    <dbReference type="NCBI Taxonomy" id="2719797"/>
    <lineage>
        <taxon>Bacteria</taxon>
        <taxon>Pseudomonadati</taxon>
        <taxon>Pseudomonadota</taxon>
        <taxon>Alphaproteobacteria</taxon>
        <taxon>Hyphomicrobiales</taxon>
        <taxon>Methylobacteriaceae</taxon>
        <taxon>Microvirga</taxon>
    </lineage>
</organism>
<dbReference type="EMBL" id="JAATJS010000004">
    <property type="protein sequence ID" value="NIX77790.1"/>
    <property type="molecule type" value="Genomic_DNA"/>
</dbReference>
<feature type="transmembrane region" description="Helical" evidence="1">
    <location>
        <begin position="12"/>
        <end position="32"/>
    </location>
</feature>
<dbReference type="Gene3D" id="3.40.50.620">
    <property type="entry name" value="HUPs"/>
    <property type="match status" value="1"/>
</dbReference>
<dbReference type="Pfam" id="PF02698">
    <property type="entry name" value="DUF218"/>
    <property type="match status" value="1"/>
</dbReference>
<proteinExistence type="predicted"/>
<keyword evidence="1" id="KW-0472">Membrane</keyword>
<feature type="transmembrane region" description="Helical" evidence="1">
    <location>
        <begin position="39"/>
        <end position="64"/>
    </location>
</feature>
<sequence>MFYYVSKVAWFFATPSNLLISLILLGLVVALFPRTRRLGIGLALAFALLTAACGLLPISSYIIIPLENRFPPFHDDDKPVNGIVLLGGSVEAAESVARGTLVTNESGERIIETIRLAHLYPQARILISGGGTVFGEGVAEAPIIAAFLTSVGVDASRIIIEDRSRTTYENAVFSRDIAKPKAGERWLLVTSAWHMPRSVGLFEKVGFPVIPSPVDYRTSGSFTNQRFFVFASEGLRRLDIGTKEWAGLVAYYLSGRIATLLPGP</sequence>
<comment type="caution">
    <text evidence="3">The sequence shown here is derived from an EMBL/GenBank/DDBJ whole genome shotgun (WGS) entry which is preliminary data.</text>
</comment>
<name>A0ABX0VGA8_9HYPH</name>
<dbReference type="InterPro" id="IPR003848">
    <property type="entry name" value="DUF218"/>
</dbReference>
<protein>
    <submittedName>
        <fullName evidence="3">YdcF family protein</fullName>
    </submittedName>
</protein>
<dbReference type="PANTHER" id="PTHR30336">
    <property type="entry name" value="INNER MEMBRANE PROTEIN, PROBABLE PERMEASE"/>
    <property type="match status" value="1"/>
</dbReference>
<evidence type="ECO:0000259" key="2">
    <source>
        <dbReference type="Pfam" id="PF02698"/>
    </source>
</evidence>
<dbReference type="RefSeq" id="WP_167673673.1">
    <property type="nucleotide sequence ID" value="NZ_JAATJS010000004.1"/>
</dbReference>